<comment type="caution">
    <text evidence="1">The sequence shown here is derived from an EMBL/GenBank/DDBJ whole genome shotgun (WGS) entry which is preliminary data.</text>
</comment>
<gene>
    <name evidence="1" type="ORF">S03H2_23300</name>
</gene>
<dbReference type="EMBL" id="BARU01012709">
    <property type="protein sequence ID" value="GAH44090.1"/>
    <property type="molecule type" value="Genomic_DNA"/>
</dbReference>
<organism evidence="1">
    <name type="scientific">marine sediment metagenome</name>
    <dbReference type="NCBI Taxonomy" id="412755"/>
    <lineage>
        <taxon>unclassified sequences</taxon>
        <taxon>metagenomes</taxon>
        <taxon>ecological metagenomes</taxon>
    </lineage>
</organism>
<reference evidence="1" key="1">
    <citation type="journal article" date="2014" name="Front. Microbiol.">
        <title>High frequency of phylogenetically diverse reductive dehalogenase-homologous genes in deep subseafloor sedimentary metagenomes.</title>
        <authorList>
            <person name="Kawai M."/>
            <person name="Futagami T."/>
            <person name="Toyoda A."/>
            <person name="Takaki Y."/>
            <person name="Nishi S."/>
            <person name="Hori S."/>
            <person name="Arai W."/>
            <person name="Tsubouchi T."/>
            <person name="Morono Y."/>
            <person name="Uchiyama I."/>
            <person name="Ito T."/>
            <person name="Fujiyama A."/>
            <person name="Inagaki F."/>
            <person name="Takami H."/>
        </authorList>
    </citation>
    <scope>NUCLEOTIDE SEQUENCE</scope>
    <source>
        <strain evidence="1">Expedition CK06-06</strain>
    </source>
</reference>
<accession>X1GH01</accession>
<feature type="non-terminal residue" evidence="1">
    <location>
        <position position="1"/>
    </location>
</feature>
<dbReference type="AlphaFoldDB" id="X1GH01"/>
<name>X1GH01_9ZZZZ</name>
<sequence length="94" mass="10549">KKFPGTKTLIFLEKIYQKLFSFALFGPSVFLKSVLSGPEPEGTTGNKKVVLEDILICTYCGKDSLLFNKNKIKCKNCSSVFIKENGIYNFKISV</sequence>
<protein>
    <submittedName>
        <fullName evidence="1">Uncharacterized protein</fullName>
    </submittedName>
</protein>
<evidence type="ECO:0000313" key="1">
    <source>
        <dbReference type="EMBL" id="GAH44090.1"/>
    </source>
</evidence>
<proteinExistence type="predicted"/>